<comment type="subcellular location">
    <subcellularLocation>
        <location evidence="1 10">Cell outer membrane</location>
        <topology evidence="1 10">Multi-pass membrane protein</topology>
    </subcellularLocation>
</comment>
<comment type="similarity">
    <text evidence="2 10 11">Belongs to the TonB-dependent receptor family.</text>
</comment>
<comment type="caution">
    <text evidence="15">The sequence shown here is derived from an EMBL/GenBank/DDBJ whole genome shotgun (WGS) entry which is preliminary data.</text>
</comment>
<dbReference type="GO" id="GO:0015891">
    <property type="term" value="P:siderophore transport"/>
    <property type="evidence" value="ECO:0007669"/>
    <property type="project" value="InterPro"/>
</dbReference>
<dbReference type="RefSeq" id="WP_116392730.1">
    <property type="nucleotide sequence ID" value="NZ_QUQO01000001.1"/>
</dbReference>
<dbReference type="InterPro" id="IPR037066">
    <property type="entry name" value="Plug_dom_sf"/>
</dbReference>
<dbReference type="GO" id="GO:0009279">
    <property type="term" value="C:cell outer membrane"/>
    <property type="evidence" value="ECO:0007669"/>
    <property type="project" value="UniProtKB-SubCell"/>
</dbReference>
<keyword evidence="8 15" id="KW-0675">Receptor</keyword>
<feature type="domain" description="TonB-dependent receptor-like beta-barrel" evidence="13">
    <location>
        <begin position="248"/>
        <end position="689"/>
    </location>
</feature>
<evidence type="ECO:0000256" key="3">
    <source>
        <dbReference type="ARBA" id="ARBA00022448"/>
    </source>
</evidence>
<evidence type="ECO:0000256" key="1">
    <source>
        <dbReference type="ARBA" id="ARBA00004571"/>
    </source>
</evidence>
<keyword evidence="12" id="KW-0732">Signal</keyword>
<dbReference type="InterPro" id="IPR039426">
    <property type="entry name" value="TonB-dep_rcpt-like"/>
</dbReference>
<dbReference type="Gene3D" id="2.40.170.20">
    <property type="entry name" value="TonB-dependent receptor, beta-barrel domain"/>
    <property type="match status" value="1"/>
</dbReference>
<accession>A0A371RKW1</accession>
<proteinExistence type="inferred from homology"/>
<sequence length="723" mass="77154">MKVCLPVFKSLFSASAVIALATALPATAQETAETDDVIVVKGGSQVDLSPAFDGEQVARGGRAGLLGNLDYMDAPFSGLAYTEQLIREQQSTSVGDVLQNDPGVRVAKGFGNFQELYVVRGFPVYSDDMTYNGVYGILPRQFVAAELVERVEVFRGANSFLNGAAPGGSAVGGAFNLVPKRATAEPLTRLTLGYENAGQFYGAADIARRFGDGNDFGVRFNAVRRDGETSIEDQERELTVLSIGTDYRGDRLRFSADLGYQDHRIDAPRPQVTPLGDVPSVPDSSDNYAQPWTYTDEEQVFGVIRGEFDVTDLITAWVAVGGRYGEEANVLANPSAAADGTTSAYRFDNTREDEILSADTGFRAEFATGSIGHRLTVSASAINLESRNAYAFSSFAGFAGDLYEPMAVTPPAADFFVGGDLGDPGKTEEVENSSIAIADMMSFLDGKLLATVGLRHQDIETASFDYNTGDELSRYSDSAVTPVFGVVYKPQASISIYANYAESLQPGAIAPATSGGTPINNAGEVLEPYRGEQIEAGIKYDAGSFGGVLSVFNLSQPNAIVVDQVFTDSGEQETTGLELTVFGKPAEGFRLLGGMTWLDAELSRTQGGVNEGNQPIGVPEFQANVNATYDVAAVTGLSIDGRIVFTGEQYVDAANTTTLDSWTRLDMGASYKLPTQSQDLTLRARIQNVTDEAYWASTGGFPGANYLVQGSPRTFILSLSADL</sequence>
<dbReference type="PROSITE" id="PS52016">
    <property type="entry name" value="TONB_DEPENDENT_REC_3"/>
    <property type="match status" value="1"/>
</dbReference>
<dbReference type="SUPFAM" id="SSF56935">
    <property type="entry name" value="Porins"/>
    <property type="match status" value="1"/>
</dbReference>
<feature type="chain" id="PRO_5016884770" evidence="12">
    <location>
        <begin position="29"/>
        <end position="723"/>
    </location>
</feature>
<keyword evidence="6 11" id="KW-0798">TonB box</keyword>
<evidence type="ECO:0000259" key="13">
    <source>
        <dbReference type="Pfam" id="PF00593"/>
    </source>
</evidence>
<dbReference type="InParanoid" id="A0A371RKW1"/>
<evidence type="ECO:0000256" key="6">
    <source>
        <dbReference type="ARBA" id="ARBA00023077"/>
    </source>
</evidence>
<evidence type="ECO:0000256" key="12">
    <source>
        <dbReference type="SAM" id="SignalP"/>
    </source>
</evidence>
<dbReference type="Pfam" id="PF00593">
    <property type="entry name" value="TonB_dep_Rec_b-barrel"/>
    <property type="match status" value="1"/>
</dbReference>
<dbReference type="NCBIfam" id="TIGR01783">
    <property type="entry name" value="TonB-siderophor"/>
    <property type="match status" value="1"/>
</dbReference>
<dbReference type="OrthoDB" id="9760333at2"/>
<name>A0A371RKW1_9PROT</name>
<dbReference type="EMBL" id="QUQO01000001">
    <property type="protein sequence ID" value="RFB06097.1"/>
    <property type="molecule type" value="Genomic_DNA"/>
</dbReference>
<dbReference type="Pfam" id="PF07715">
    <property type="entry name" value="Plug"/>
    <property type="match status" value="1"/>
</dbReference>
<dbReference type="InterPro" id="IPR036942">
    <property type="entry name" value="Beta-barrel_TonB_sf"/>
</dbReference>
<dbReference type="GO" id="GO:0015344">
    <property type="term" value="F:siderophore uptake transmembrane transporter activity"/>
    <property type="evidence" value="ECO:0007669"/>
    <property type="project" value="TreeGrafter"/>
</dbReference>
<keyword evidence="3 10" id="KW-0813">Transport</keyword>
<evidence type="ECO:0000256" key="8">
    <source>
        <dbReference type="ARBA" id="ARBA00023170"/>
    </source>
</evidence>
<dbReference type="InterPro" id="IPR012910">
    <property type="entry name" value="Plug_dom"/>
</dbReference>
<keyword evidence="7 10" id="KW-0472">Membrane</keyword>
<gene>
    <name evidence="15" type="ORF">DX908_12975</name>
</gene>
<keyword evidence="5 10" id="KW-0812">Transmembrane</keyword>
<evidence type="ECO:0000256" key="9">
    <source>
        <dbReference type="ARBA" id="ARBA00023237"/>
    </source>
</evidence>
<feature type="signal peptide" evidence="12">
    <location>
        <begin position="1"/>
        <end position="28"/>
    </location>
</feature>
<keyword evidence="16" id="KW-1185">Reference proteome</keyword>
<protein>
    <submittedName>
        <fullName evidence="15">TonB-dependent receptor</fullName>
    </submittedName>
</protein>
<dbReference type="Proteomes" id="UP000264589">
    <property type="component" value="Unassembled WGS sequence"/>
</dbReference>
<evidence type="ECO:0000256" key="2">
    <source>
        <dbReference type="ARBA" id="ARBA00009810"/>
    </source>
</evidence>
<evidence type="ECO:0000259" key="14">
    <source>
        <dbReference type="Pfam" id="PF07715"/>
    </source>
</evidence>
<reference evidence="15 16" key="1">
    <citation type="submission" date="2018-08" db="EMBL/GenBank/DDBJ databases">
        <title>Parvularcula sp. SM1705, isolated from surface water of the South Sea China.</title>
        <authorList>
            <person name="Sun L."/>
        </authorList>
    </citation>
    <scope>NUCLEOTIDE SEQUENCE [LARGE SCALE GENOMIC DNA]</scope>
    <source>
        <strain evidence="15 16">SM1705</strain>
    </source>
</reference>
<keyword evidence="4 10" id="KW-1134">Transmembrane beta strand</keyword>
<dbReference type="InterPro" id="IPR010105">
    <property type="entry name" value="TonB_sidphr_rcpt"/>
</dbReference>
<evidence type="ECO:0000256" key="4">
    <source>
        <dbReference type="ARBA" id="ARBA00022452"/>
    </source>
</evidence>
<dbReference type="GO" id="GO:0038023">
    <property type="term" value="F:signaling receptor activity"/>
    <property type="evidence" value="ECO:0007669"/>
    <property type="project" value="InterPro"/>
</dbReference>
<keyword evidence="9 10" id="KW-0998">Cell outer membrane</keyword>
<evidence type="ECO:0000256" key="10">
    <source>
        <dbReference type="PROSITE-ProRule" id="PRU01360"/>
    </source>
</evidence>
<evidence type="ECO:0000256" key="11">
    <source>
        <dbReference type="RuleBase" id="RU003357"/>
    </source>
</evidence>
<dbReference type="Gene3D" id="2.170.130.10">
    <property type="entry name" value="TonB-dependent receptor, plug domain"/>
    <property type="match status" value="1"/>
</dbReference>
<evidence type="ECO:0000256" key="7">
    <source>
        <dbReference type="ARBA" id="ARBA00023136"/>
    </source>
</evidence>
<dbReference type="PANTHER" id="PTHR32552:SF82">
    <property type="entry name" value="FCUA PROTEIN"/>
    <property type="match status" value="1"/>
</dbReference>
<dbReference type="InterPro" id="IPR000531">
    <property type="entry name" value="Beta-barrel_TonB"/>
</dbReference>
<evidence type="ECO:0000313" key="15">
    <source>
        <dbReference type="EMBL" id="RFB06097.1"/>
    </source>
</evidence>
<dbReference type="AlphaFoldDB" id="A0A371RKW1"/>
<evidence type="ECO:0000313" key="16">
    <source>
        <dbReference type="Proteomes" id="UP000264589"/>
    </source>
</evidence>
<evidence type="ECO:0000256" key="5">
    <source>
        <dbReference type="ARBA" id="ARBA00022692"/>
    </source>
</evidence>
<dbReference type="PANTHER" id="PTHR32552">
    <property type="entry name" value="FERRICHROME IRON RECEPTOR-RELATED"/>
    <property type="match status" value="1"/>
</dbReference>
<feature type="domain" description="TonB-dependent receptor plug" evidence="14">
    <location>
        <begin position="72"/>
        <end position="168"/>
    </location>
</feature>
<organism evidence="15 16">
    <name type="scientific">Parvularcula marina</name>
    <dbReference type="NCBI Taxonomy" id="2292771"/>
    <lineage>
        <taxon>Bacteria</taxon>
        <taxon>Pseudomonadati</taxon>
        <taxon>Pseudomonadota</taxon>
        <taxon>Alphaproteobacteria</taxon>
        <taxon>Parvularculales</taxon>
        <taxon>Parvularculaceae</taxon>
        <taxon>Parvularcula</taxon>
    </lineage>
</organism>
<dbReference type="CDD" id="cd01347">
    <property type="entry name" value="ligand_gated_channel"/>
    <property type="match status" value="1"/>
</dbReference>